<dbReference type="AlphaFoldDB" id="A0A6C0G2F7"/>
<protein>
    <recommendedName>
        <fullName evidence="5">Sporulation protein</fullName>
    </recommendedName>
</protein>
<name>A0A6C0G2F7_9BACL</name>
<dbReference type="KEGG" id="plyc:GXP70_18995"/>
<dbReference type="EMBL" id="CP048209">
    <property type="protein sequence ID" value="QHT61861.1"/>
    <property type="molecule type" value="Genomic_DNA"/>
</dbReference>
<feature type="chain" id="PRO_5025672606" description="Sporulation protein" evidence="2">
    <location>
        <begin position="23"/>
        <end position="245"/>
    </location>
</feature>
<feature type="region of interest" description="Disordered" evidence="1">
    <location>
        <begin position="152"/>
        <end position="173"/>
    </location>
</feature>
<keyword evidence="4" id="KW-1185">Reference proteome</keyword>
<proteinExistence type="predicted"/>
<feature type="compositionally biased region" description="Polar residues" evidence="1">
    <location>
        <begin position="153"/>
        <end position="166"/>
    </location>
</feature>
<gene>
    <name evidence="3" type="ORF">GXP70_18995</name>
</gene>
<dbReference type="PROSITE" id="PS51257">
    <property type="entry name" value="PROKAR_LIPOPROTEIN"/>
    <property type="match status" value="1"/>
</dbReference>
<keyword evidence="2" id="KW-0732">Signal</keyword>
<sequence length="245" mass="26475">MNRSKLIAIGAVCLALTGCAHANNRSPQELLSLSVAGLSGVDRYAFSGETGIGTGTQADRNPSAYQGTVSNHNQVNVQGTGGSMLPSQRNPLELLNEIEAAAVKTEIIPEESTGQRTVLRITTDPKKTAALWSDRLRGEFSLLEKKVPANVSAAPQGQGHVQTQAKPLSPADQSALEAEWNGELAHSRRTLESMLATMQAQSTCKLAIDRKKLLPLSLEERTAFRYQVDGKPVEENRTTRLNFNL</sequence>
<evidence type="ECO:0000313" key="4">
    <source>
        <dbReference type="Proteomes" id="UP000476064"/>
    </source>
</evidence>
<evidence type="ECO:0000256" key="2">
    <source>
        <dbReference type="SAM" id="SignalP"/>
    </source>
</evidence>
<evidence type="ECO:0000313" key="3">
    <source>
        <dbReference type="EMBL" id="QHT61861.1"/>
    </source>
</evidence>
<feature type="signal peptide" evidence="2">
    <location>
        <begin position="1"/>
        <end position="22"/>
    </location>
</feature>
<evidence type="ECO:0000256" key="1">
    <source>
        <dbReference type="SAM" id="MobiDB-lite"/>
    </source>
</evidence>
<evidence type="ECO:0008006" key="5">
    <source>
        <dbReference type="Google" id="ProtNLM"/>
    </source>
</evidence>
<dbReference type="RefSeq" id="WP_162358298.1">
    <property type="nucleotide sequence ID" value="NZ_CP048209.1"/>
</dbReference>
<reference evidence="3 4" key="1">
    <citation type="submission" date="2020-01" db="EMBL/GenBank/DDBJ databases">
        <title>Paenibacillus sp. nov., isolated from tomato rhizosphere.</title>
        <authorList>
            <person name="Weon H.-Y."/>
            <person name="Lee S.A."/>
        </authorList>
    </citation>
    <scope>NUCLEOTIDE SEQUENCE [LARGE SCALE GENOMIC DNA]</scope>
    <source>
        <strain evidence="3 4">12200R-189</strain>
    </source>
</reference>
<accession>A0A6C0G2F7</accession>
<dbReference type="Proteomes" id="UP000476064">
    <property type="component" value="Chromosome"/>
</dbReference>
<organism evidence="3 4">
    <name type="scientific">Paenibacillus lycopersici</name>
    <dbReference type="NCBI Taxonomy" id="2704462"/>
    <lineage>
        <taxon>Bacteria</taxon>
        <taxon>Bacillati</taxon>
        <taxon>Bacillota</taxon>
        <taxon>Bacilli</taxon>
        <taxon>Bacillales</taxon>
        <taxon>Paenibacillaceae</taxon>
        <taxon>Paenibacillus</taxon>
    </lineage>
</organism>